<comment type="caution">
    <text evidence="1">The sequence shown here is derived from an EMBL/GenBank/DDBJ whole genome shotgun (WGS) entry which is preliminary data.</text>
</comment>
<dbReference type="AlphaFoldDB" id="X0UGI1"/>
<gene>
    <name evidence="1" type="ORF">S01H1_36481</name>
</gene>
<feature type="non-terminal residue" evidence="1">
    <location>
        <position position="269"/>
    </location>
</feature>
<accession>X0UGI1</accession>
<sequence>ALGSSIAFAEDMSGYGFDGFNWNLDLSDENANSMVVQGASVSGLLTSSGAPGFIQCRLVDESTLPSGGYLRCTLPGDLHLNGTYYMFDNCSSAVAGTSAPSFSAENAGATSLNFRHHSGGIEIKSLKAGDTVSVEGDGQIIINADCTGGTIAVRGHFPISGDATAIGNIVWADDARFDVDQITLATAAALAAGDIATSTKQDTMETTVDAILADTGTDGVVLSGATMNSIAAALLDLTDGIETSWTLKQVLRIIASACGGILSGAGTTE</sequence>
<proteinExistence type="predicted"/>
<name>X0UGI1_9ZZZZ</name>
<reference evidence="1" key="1">
    <citation type="journal article" date="2014" name="Front. Microbiol.">
        <title>High frequency of phylogenetically diverse reductive dehalogenase-homologous genes in deep subseafloor sedimentary metagenomes.</title>
        <authorList>
            <person name="Kawai M."/>
            <person name="Futagami T."/>
            <person name="Toyoda A."/>
            <person name="Takaki Y."/>
            <person name="Nishi S."/>
            <person name="Hori S."/>
            <person name="Arai W."/>
            <person name="Tsubouchi T."/>
            <person name="Morono Y."/>
            <person name="Uchiyama I."/>
            <person name="Ito T."/>
            <person name="Fujiyama A."/>
            <person name="Inagaki F."/>
            <person name="Takami H."/>
        </authorList>
    </citation>
    <scope>NUCLEOTIDE SEQUENCE</scope>
    <source>
        <strain evidence="1">Expedition CK06-06</strain>
    </source>
</reference>
<organism evidence="1">
    <name type="scientific">marine sediment metagenome</name>
    <dbReference type="NCBI Taxonomy" id="412755"/>
    <lineage>
        <taxon>unclassified sequences</taxon>
        <taxon>metagenomes</taxon>
        <taxon>ecological metagenomes</taxon>
    </lineage>
</organism>
<dbReference type="EMBL" id="BARS01022861">
    <property type="protein sequence ID" value="GAG04849.1"/>
    <property type="molecule type" value="Genomic_DNA"/>
</dbReference>
<evidence type="ECO:0000313" key="1">
    <source>
        <dbReference type="EMBL" id="GAG04849.1"/>
    </source>
</evidence>
<protein>
    <submittedName>
        <fullName evidence="1">Uncharacterized protein</fullName>
    </submittedName>
</protein>
<feature type="non-terminal residue" evidence="1">
    <location>
        <position position="1"/>
    </location>
</feature>